<dbReference type="InterPro" id="IPR053305">
    <property type="entry name" value="Folate-binding_rcpt-like"/>
</dbReference>
<keyword evidence="3" id="KW-0472">Membrane</keyword>
<dbReference type="Proteomes" id="UP001497392">
    <property type="component" value="Unassembled WGS sequence"/>
</dbReference>
<organism evidence="6 7">
    <name type="scientific">Coccomyxa viridis</name>
    <dbReference type="NCBI Taxonomy" id="1274662"/>
    <lineage>
        <taxon>Eukaryota</taxon>
        <taxon>Viridiplantae</taxon>
        <taxon>Chlorophyta</taxon>
        <taxon>core chlorophytes</taxon>
        <taxon>Trebouxiophyceae</taxon>
        <taxon>Trebouxiophyceae incertae sedis</taxon>
        <taxon>Coccomyxaceae</taxon>
        <taxon>Coccomyxa</taxon>
    </lineage>
</organism>
<evidence type="ECO:0000256" key="1">
    <source>
        <dbReference type="ARBA" id="ARBA00022729"/>
    </source>
</evidence>
<dbReference type="PANTHER" id="PTHR37390">
    <property type="entry name" value="OS02G0592500 PROTEIN"/>
    <property type="match status" value="1"/>
</dbReference>
<evidence type="ECO:0000256" key="3">
    <source>
        <dbReference type="SAM" id="Phobius"/>
    </source>
</evidence>
<sequence>MSIRVASVWALWILGLVTADEEPATCQLQGTYEKLPGKVLGLPFCEQYSKCTCCRPSHALTVKDELAAMSVSPACLATTSSLKCRACDPEVGVGAKQAICLDFCERWYEDCRDDYFAFRELRGNLAPCSQGSLICSELQDLADNGADMCKKAGYVMESLEGGPCFDGTVPPESSCPSKDGQMDELWFVALLGVGLVAFFFVVIIGGAALSFRQHAQQLAKASKSSKGGPVSNAASSVG</sequence>
<dbReference type="EMBL" id="CAXHTA020000020">
    <property type="protein sequence ID" value="CAL5229208.1"/>
    <property type="molecule type" value="Genomic_DNA"/>
</dbReference>
<evidence type="ECO:0000256" key="4">
    <source>
        <dbReference type="SAM" id="SignalP"/>
    </source>
</evidence>
<evidence type="ECO:0000313" key="7">
    <source>
        <dbReference type="Proteomes" id="UP001497392"/>
    </source>
</evidence>
<keyword evidence="7" id="KW-1185">Reference proteome</keyword>
<keyword evidence="2" id="KW-1015">Disulfide bond</keyword>
<evidence type="ECO:0000313" key="6">
    <source>
        <dbReference type="EMBL" id="CAL5229208.1"/>
    </source>
</evidence>
<comment type="caution">
    <text evidence="6">The sequence shown here is derived from an EMBL/GenBank/DDBJ whole genome shotgun (WGS) entry which is preliminary data.</text>
</comment>
<dbReference type="PANTHER" id="PTHR37390:SF1">
    <property type="entry name" value="FOLATE-BINDING PROTEIN 1"/>
    <property type="match status" value="1"/>
</dbReference>
<reference evidence="6 7" key="1">
    <citation type="submission" date="2024-06" db="EMBL/GenBank/DDBJ databases">
        <authorList>
            <person name="Kraege A."/>
            <person name="Thomma B."/>
        </authorList>
    </citation>
    <scope>NUCLEOTIDE SEQUENCE [LARGE SCALE GENOMIC DNA]</scope>
</reference>
<name>A0ABP1GFZ3_9CHLO</name>
<proteinExistence type="predicted"/>
<keyword evidence="1 4" id="KW-0732">Signal</keyword>
<feature type="chain" id="PRO_5046533223" evidence="4">
    <location>
        <begin position="20"/>
        <end position="238"/>
    </location>
</feature>
<dbReference type="InterPro" id="IPR018143">
    <property type="entry name" value="Folate_rcpt-like"/>
</dbReference>
<evidence type="ECO:0000256" key="2">
    <source>
        <dbReference type="ARBA" id="ARBA00023157"/>
    </source>
</evidence>
<protein>
    <submittedName>
        <fullName evidence="6">G12491 protein</fullName>
    </submittedName>
</protein>
<accession>A0ABP1GFZ3</accession>
<feature type="signal peptide" evidence="4">
    <location>
        <begin position="1"/>
        <end position="19"/>
    </location>
</feature>
<gene>
    <name evidence="6" type="primary">g12491</name>
    <name evidence="6" type="ORF">VP750_LOCUS11114</name>
</gene>
<feature type="transmembrane region" description="Helical" evidence="3">
    <location>
        <begin position="185"/>
        <end position="211"/>
    </location>
</feature>
<evidence type="ECO:0000259" key="5">
    <source>
        <dbReference type="Pfam" id="PF03024"/>
    </source>
</evidence>
<keyword evidence="3" id="KW-1133">Transmembrane helix</keyword>
<dbReference type="Pfam" id="PF03024">
    <property type="entry name" value="Folate_rec"/>
    <property type="match status" value="1"/>
</dbReference>
<keyword evidence="3" id="KW-0812">Transmembrane</keyword>
<feature type="domain" description="Folate receptor-like" evidence="5">
    <location>
        <begin position="27"/>
        <end position="152"/>
    </location>
</feature>